<keyword evidence="4" id="KW-0378">Hydrolase</keyword>
<dbReference type="EMBL" id="JAKMXF010000310">
    <property type="protein sequence ID" value="KAI6650734.1"/>
    <property type="molecule type" value="Genomic_DNA"/>
</dbReference>
<dbReference type="FunFam" id="1.10.150.240:FF:000001">
    <property type="entry name" value="Haloacid dehalogenase-like hydrolase domain"/>
    <property type="match status" value="1"/>
</dbReference>
<dbReference type="GO" id="GO:0046872">
    <property type="term" value="F:metal ion binding"/>
    <property type="evidence" value="ECO:0007669"/>
    <property type="project" value="UniProtKB-KW"/>
</dbReference>
<dbReference type="PANTHER" id="PTHR18901:SF38">
    <property type="entry name" value="PSEUDOURIDINE-5'-PHOSPHATASE"/>
    <property type="match status" value="1"/>
</dbReference>
<evidence type="ECO:0000313" key="9">
    <source>
        <dbReference type="EMBL" id="KAI6650734.1"/>
    </source>
</evidence>
<dbReference type="Pfam" id="PF00702">
    <property type="entry name" value="Hydrolase"/>
    <property type="match status" value="1"/>
</dbReference>
<dbReference type="GO" id="GO:1990738">
    <property type="term" value="F:pseudouridine 5'-phosphatase activity"/>
    <property type="evidence" value="ECO:0007669"/>
    <property type="project" value="UniProtKB-EC"/>
</dbReference>
<evidence type="ECO:0000256" key="6">
    <source>
        <dbReference type="ARBA" id="ARBA00052504"/>
    </source>
</evidence>
<keyword evidence="5" id="KW-0460">Magnesium</keyword>
<dbReference type="InterPro" id="IPR006439">
    <property type="entry name" value="HAD-SF_hydro_IA"/>
</dbReference>
<dbReference type="Proteomes" id="UP001165289">
    <property type="component" value="Unassembled WGS sequence"/>
</dbReference>
<comment type="caution">
    <text evidence="9">The sequence shown here is derived from an EMBL/GenBank/DDBJ whole genome shotgun (WGS) entry which is preliminary data.</text>
</comment>
<evidence type="ECO:0000256" key="4">
    <source>
        <dbReference type="ARBA" id="ARBA00022801"/>
    </source>
</evidence>
<comment type="cofactor">
    <cofactor evidence="1">
        <name>Mg(2+)</name>
        <dbReference type="ChEBI" id="CHEBI:18420"/>
    </cofactor>
</comment>
<evidence type="ECO:0000313" key="10">
    <source>
        <dbReference type="Proteomes" id="UP001165289"/>
    </source>
</evidence>
<organism evidence="9 10">
    <name type="scientific">Oopsacas minuta</name>
    <dbReference type="NCBI Taxonomy" id="111878"/>
    <lineage>
        <taxon>Eukaryota</taxon>
        <taxon>Metazoa</taxon>
        <taxon>Porifera</taxon>
        <taxon>Hexactinellida</taxon>
        <taxon>Hexasterophora</taxon>
        <taxon>Lyssacinosida</taxon>
        <taxon>Leucopsacidae</taxon>
        <taxon>Oopsacas</taxon>
    </lineage>
</organism>
<sequence>MATDSPSVIATHVIFDLDGLLLETESIYTQVTQSIINRFDKIYTWEVKSKVIGKPPLEATRTLLHELEISSEQLTPEQFLSECEEGFNKLFPTCVLMPGAELLIRHFHKLGIPLALATSSGKRHLDVKISRHQEIFSLFKVLVHGEDPEIKLGKPAPDIFQIAARRFPIPPKSPSDVIVFEDSFSGILAAKAANMNAVWIPDSNNKPTHEQIAIAHQVATQLDKVDLSMFSLPNCS</sequence>
<evidence type="ECO:0000256" key="7">
    <source>
        <dbReference type="ARBA" id="ARBA00066578"/>
    </source>
</evidence>
<proteinExistence type="inferred from homology"/>
<dbReference type="AlphaFoldDB" id="A0AAV7JQA2"/>
<comment type="catalytic activity">
    <reaction evidence="6">
        <text>psi-UMP + H2O = pseudouridine + phosphate</text>
        <dbReference type="Rhea" id="RHEA:10944"/>
        <dbReference type="ChEBI" id="CHEBI:15377"/>
        <dbReference type="ChEBI" id="CHEBI:17802"/>
        <dbReference type="ChEBI" id="CHEBI:43474"/>
        <dbReference type="ChEBI" id="CHEBI:58380"/>
        <dbReference type="EC" id="3.1.3.96"/>
    </reaction>
</comment>
<evidence type="ECO:0000256" key="1">
    <source>
        <dbReference type="ARBA" id="ARBA00001946"/>
    </source>
</evidence>
<name>A0AAV7JQA2_9METZ</name>
<dbReference type="SUPFAM" id="SSF56784">
    <property type="entry name" value="HAD-like"/>
    <property type="match status" value="1"/>
</dbReference>
<accession>A0AAV7JQA2</accession>
<evidence type="ECO:0000256" key="5">
    <source>
        <dbReference type="ARBA" id="ARBA00022842"/>
    </source>
</evidence>
<dbReference type="InterPro" id="IPR036412">
    <property type="entry name" value="HAD-like_sf"/>
</dbReference>
<dbReference type="InterPro" id="IPR023214">
    <property type="entry name" value="HAD_sf"/>
</dbReference>
<dbReference type="NCBIfam" id="TIGR01509">
    <property type="entry name" value="HAD-SF-IA-v3"/>
    <property type="match status" value="1"/>
</dbReference>
<evidence type="ECO:0000256" key="3">
    <source>
        <dbReference type="ARBA" id="ARBA00022723"/>
    </source>
</evidence>
<dbReference type="SFLD" id="SFLDG01129">
    <property type="entry name" value="C1.5:_HAD__Beta-PGM__Phosphata"/>
    <property type="match status" value="1"/>
</dbReference>
<dbReference type="Gene3D" id="3.40.50.1000">
    <property type="entry name" value="HAD superfamily/HAD-like"/>
    <property type="match status" value="1"/>
</dbReference>
<protein>
    <recommendedName>
        <fullName evidence="7">pseudouridine 5'-phosphatase</fullName>
        <ecNumber evidence="7">3.1.3.96</ecNumber>
    </recommendedName>
    <alternativeName>
        <fullName evidence="8">Pseudouridine-5'-monophosphatase</fullName>
    </alternativeName>
</protein>
<dbReference type="FunFam" id="3.40.50.1000:FF:000055">
    <property type="entry name" value="Haloacid dehalogenase-like hydrolase family protein"/>
    <property type="match status" value="1"/>
</dbReference>
<keyword evidence="10" id="KW-1185">Reference proteome</keyword>
<dbReference type="PANTHER" id="PTHR18901">
    <property type="entry name" value="2-DEOXYGLUCOSE-6-PHOSPHATE PHOSPHATASE 2"/>
    <property type="match status" value="1"/>
</dbReference>
<dbReference type="Gene3D" id="1.10.150.240">
    <property type="entry name" value="Putative phosphatase, domain 2"/>
    <property type="match status" value="1"/>
</dbReference>
<evidence type="ECO:0000256" key="2">
    <source>
        <dbReference type="ARBA" id="ARBA00006171"/>
    </source>
</evidence>
<evidence type="ECO:0000256" key="8">
    <source>
        <dbReference type="ARBA" id="ARBA00083904"/>
    </source>
</evidence>
<gene>
    <name evidence="9" type="ORF">LOD99_7785</name>
</gene>
<keyword evidence="3" id="KW-0479">Metal-binding</keyword>
<reference evidence="9 10" key="1">
    <citation type="journal article" date="2023" name="BMC Biol.">
        <title>The compact genome of the sponge Oopsacas minuta (Hexactinellida) is lacking key metazoan core genes.</title>
        <authorList>
            <person name="Santini S."/>
            <person name="Schenkelaars Q."/>
            <person name="Jourda C."/>
            <person name="Duchesne M."/>
            <person name="Belahbib H."/>
            <person name="Rocher C."/>
            <person name="Selva M."/>
            <person name="Riesgo A."/>
            <person name="Vervoort M."/>
            <person name="Leys S.P."/>
            <person name="Kodjabachian L."/>
            <person name="Le Bivic A."/>
            <person name="Borchiellini C."/>
            <person name="Claverie J.M."/>
            <person name="Renard E."/>
        </authorList>
    </citation>
    <scope>NUCLEOTIDE SEQUENCE [LARGE SCALE GENOMIC DNA]</scope>
    <source>
        <strain evidence="9">SPO-2</strain>
    </source>
</reference>
<dbReference type="InterPro" id="IPR023198">
    <property type="entry name" value="PGP-like_dom2"/>
</dbReference>
<comment type="similarity">
    <text evidence="2">Belongs to the HAD-like hydrolase superfamily. CbbY/CbbZ/Gph/YieH family.</text>
</comment>
<dbReference type="SFLD" id="SFLDS00003">
    <property type="entry name" value="Haloacid_Dehalogenase"/>
    <property type="match status" value="1"/>
</dbReference>
<dbReference type="EC" id="3.1.3.96" evidence="7"/>